<evidence type="ECO:0000313" key="3">
    <source>
        <dbReference type="Proteomes" id="UP000480178"/>
    </source>
</evidence>
<keyword evidence="3" id="KW-1185">Reference proteome</keyword>
<accession>A0A6C0GUA4</accession>
<dbReference type="EMBL" id="CP048222">
    <property type="protein sequence ID" value="QHT71626.1"/>
    <property type="molecule type" value="Genomic_DNA"/>
</dbReference>
<dbReference type="Proteomes" id="UP000480178">
    <property type="component" value="Chromosome"/>
</dbReference>
<protein>
    <submittedName>
        <fullName evidence="2">Pyridoxamine 5'-phosphate oxidase family protein</fullName>
    </submittedName>
</protein>
<evidence type="ECO:0000313" key="2">
    <source>
        <dbReference type="EMBL" id="QHT71626.1"/>
    </source>
</evidence>
<reference evidence="2 3" key="1">
    <citation type="submission" date="2020-01" db="EMBL/GenBank/DDBJ databases">
        <authorList>
            <person name="Kim M.K."/>
        </authorList>
    </citation>
    <scope>NUCLEOTIDE SEQUENCE [LARGE SCALE GENOMIC DNA]</scope>
    <source>
        <strain evidence="2 3">172606-1</strain>
    </source>
</reference>
<dbReference type="PANTHER" id="PTHR34818">
    <property type="entry name" value="PROTEIN BLI-3"/>
    <property type="match status" value="1"/>
</dbReference>
<feature type="domain" description="General stress protein FMN-binding split barrel" evidence="1">
    <location>
        <begin position="5"/>
        <end position="150"/>
    </location>
</feature>
<dbReference type="RefSeq" id="WP_162447561.1">
    <property type="nucleotide sequence ID" value="NZ_CP048222.1"/>
</dbReference>
<dbReference type="Gene3D" id="2.30.110.10">
    <property type="entry name" value="Electron Transport, Fmn-binding Protein, Chain A"/>
    <property type="match status" value="1"/>
</dbReference>
<dbReference type="Pfam" id="PF16242">
    <property type="entry name" value="Pyrid_ox_like"/>
    <property type="match status" value="1"/>
</dbReference>
<gene>
    <name evidence="2" type="ORF">GXP67_35635</name>
</gene>
<evidence type="ECO:0000259" key="1">
    <source>
        <dbReference type="Pfam" id="PF16242"/>
    </source>
</evidence>
<dbReference type="InterPro" id="IPR038725">
    <property type="entry name" value="YdaG_split_barrel_FMN-bd"/>
</dbReference>
<name>A0A6C0GUA4_9BACT</name>
<proteinExistence type="predicted"/>
<dbReference type="SUPFAM" id="SSF50475">
    <property type="entry name" value="FMN-binding split barrel"/>
    <property type="match status" value="1"/>
</dbReference>
<dbReference type="AlphaFoldDB" id="A0A6C0GUA4"/>
<dbReference type="KEGG" id="rhoz:GXP67_35635"/>
<organism evidence="2 3">
    <name type="scientific">Rhodocytophaga rosea</name>
    <dbReference type="NCBI Taxonomy" id="2704465"/>
    <lineage>
        <taxon>Bacteria</taxon>
        <taxon>Pseudomonadati</taxon>
        <taxon>Bacteroidota</taxon>
        <taxon>Cytophagia</taxon>
        <taxon>Cytophagales</taxon>
        <taxon>Rhodocytophagaceae</taxon>
        <taxon>Rhodocytophaga</taxon>
    </lineage>
</organism>
<dbReference type="PANTHER" id="PTHR34818:SF1">
    <property type="entry name" value="PROTEIN BLI-3"/>
    <property type="match status" value="1"/>
</dbReference>
<dbReference type="InterPro" id="IPR052917">
    <property type="entry name" value="Stress-Dev_Protein"/>
</dbReference>
<dbReference type="InterPro" id="IPR012349">
    <property type="entry name" value="Split_barrel_FMN-bd"/>
</dbReference>
<sequence length="162" mass="18611">MRKEEFDVLKDKIKDIRFAMLTTVEQDDDLRSRPMATHDMDDDGTIWFFTQDDSAKVREIQRNDKVSLSYTDIGSETYVSAAGKAELVKDQAKINELWNNYLKAWFPEGKTDPRIALLKVTLHQAEYWDRPGGKMVKLFQVAKAIVTGEQDQGGRNEKLGTH</sequence>